<proteinExistence type="predicted"/>
<dbReference type="InterPro" id="IPR023387">
    <property type="entry name" value="DUF1653-like_dom"/>
</dbReference>
<dbReference type="RefSeq" id="WP_158358575.1">
    <property type="nucleotide sequence ID" value="NZ_JAOQJF010000013.1"/>
</dbReference>
<dbReference type="Gene3D" id="2.30.30.320">
    <property type="entry name" value="DUF1653-like domain"/>
    <property type="match status" value="1"/>
</dbReference>
<gene>
    <name evidence="3" type="ORF">OCV69_08080</name>
</gene>
<sequence>MEQRRLPAPGEFYRHFKNKMYQIVAVASHSETGEAMVVYQALYGDFKVWVRPLSMFMEEVDREKYPDADQRYRFERVTEPGSRMGEGPGIQAGEEPEEEKPMNPHLLEFFDAMDVRDYDKMLEALARLSQKAGQKEVDDICMVLDIRPQGDSAAEQISGIRQHVRMLKKFDGERLR</sequence>
<evidence type="ECO:0000313" key="3">
    <source>
        <dbReference type="EMBL" id="MCU6799893.1"/>
    </source>
</evidence>
<evidence type="ECO:0000259" key="2">
    <source>
        <dbReference type="Pfam" id="PF07866"/>
    </source>
</evidence>
<name>A0ABT2UZ25_9FIRM</name>
<dbReference type="Pfam" id="PF07866">
    <property type="entry name" value="DUF1653"/>
    <property type="match status" value="1"/>
</dbReference>
<dbReference type="Proteomes" id="UP001652395">
    <property type="component" value="Unassembled WGS sequence"/>
</dbReference>
<keyword evidence="4" id="KW-1185">Reference proteome</keyword>
<protein>
    <submittedName>
        <fullName evidence="3">DUF1653 domain-containing protein</fullName>
    </submittedName>
</protein>
<comment type="caution">
    <text evidence="3">The sequence shown here is derived from an EMBL/GenBank/DDBJ whole genome shotgun (WGS) entry which is preliminary data.</text>
</comment>
<reference evidence="3 4" key="1">
    <citation type="journal article" date="2021" name="ISME Commun">
        <title>Automated analysis of genomic sequences facilitates high-throughput and comprehensive description of bacteria.</title>
        <authorList>
            <person name="Hitch T.C.A."/>
        </authorList>
    </citation>
    <scope>NUCLEOTIDE SEQUENCE [LARGE SCALE GENOMIC DNA]</scope>
    <source>
        <strain evidence="4">f_CCE</strain>
    </source>
</reference>
<dbReference type="EMBL" id="JAOQJF010000013">
    <property type="protein sequence ID" value="MCU6799893.1"/>
    <property type="molecule type" value="Genomic_DNA"/>
</dbReference>
<evidence type="ECO:0000256" key="1">
    <source>
        <dbReference type="SAM" id="MobiDB-lite"/>
    </source>
</evidence>
<accession>A0ABT2UZ25</accession>
<feature type="region of interest" description="Disordered" evidence="1">
    <location>
        <begin position="79"/>
        <end position="101"/>
    </location>
</feature>
<evidence type="ECO:0000313" key="4">
    <source>
        <dbReference type="Proteomes" id="UP001652395"/>
    </source>
</evidence>
<feature type="domain" description="DUF1653" evidence="2">
    <location>
        <begin position="12"/>
        <end position="75"/>
    </location>
</feature>
<dbReference type="InterPro" id="IPR037135">
    <property type="entry name" value="DUF1653-like_dom_sf"/>
</dbReference>
<organism evidence="3 4">
    <name type="scientific">Alitiscatomonas aceti</name>
    <dbReference type="NCBI Taxonomy" id="2981724"/>
    <lineage>
        <taxon>Bacteria</taxon>
        <taxon>Bacillati</taxon>
        <taxon>Bacillota</taxon>
        <taxon>Clostridia</taxon>
        <taxon>Lachnospirales</taxon>
        <taxon>Lachnospiraceae</taxon>
        <taxon>Alitiscatomonas</taxon>
    </lineage>
</organism>